<keyword evidence="1" id="KW-0677">Repeat</keyword>
<name>A0A5C8F7G9_9SPIR</name>
<dbReference type="PANTHER" id="PTHR44858:SF1">
    <property type="entry name" value="UDP-N-ACETYLGLUCOSAMINE--PEPTIDE N-ACETYLGLUCOSAMINYLTRANSFERASE SPINDLY-RELATED"/>
    <property type="match status" value="1"/>
</dbReference>
<dbReference type="Pfam" id="PF11185">
    <property type="entry name" value="DUF2971"/>
    <property type="match status" value="1"/>
</dbReference>
<dbReference type="RefSeq" id="WP_147526321.1">
    <property type="nucleotide sequence ID" value="NZ_SAYG01000006.1"/>
</dbReference>
<dbReference type="InterPro" id="IPR019734">
    <property type="entry name" value="TPR_rpt"/>
</dbReference>
<dbReference type="PROSITE" id="PS50005">
    <property type="entry name" value="TPR"/>
    <property type="match status" value="2"/>
</dbReference>
<dbReference type="EMBL" id="SAYG01000006">
    <property type="protein sequence ID" value="TXJ45723.1"/>
    <property type="molecule type" value="Genomic_DNA"/>
</dbReference>
<dbReference type="InterPro" id="IPR021352">
    <property type="entry name" value="DUF2971"/>
</dbReference>
<accession>A0A5C8F7G9</accession>
<dbReference type="Gene3D" id="1.25.40.10">
    <property type="entry name" value="Tetratricopeptide repeat domain"/>
    <property type="match status" value="6"/>
</dbReference>
<dbReference type="InterPro" id="IPR050498">
    <property type="entry name" value="Ycf3"/>
</dbReference>
<evidence type="ECO:0000313" key="5">
    <source>
        <dbReference type="Proteomes" id="UP000324574"/>
    </source>
</evidence>
<dbReference type="AlphaFoldDB" id="A0A5C8F7G9"/>
<feature type="repeat" description="TPR" evidence="3">
    <location>
        <begin position="130"/>
        <end position="163"/>
    </location>
</feature>
<feature type="repeat" description="TPR" evidence="3">
    <location>
        <begin position="63"/>
        <end position="96"/>
    </location>
</feature>
<organism evidence="4 5">
    <name type="scientific">Brachyspira aalborgi</name>
    <dbReference type="NCBI Taxonomy" id="29522"/>
    <lineage>
        <taxon>Bacteria</taxon>
        <taxon>Pseudomonadati</taxon>
        <taxon>Spirochaetota</taxon>
        <taxon>Spirochaetia</taxon>
        <taxon>Brachyspirales</taxon>
        <taxon>Brachyspiraceae</taxon>
        <taxon>Brachyspira</taxon>
    </lineage>
</organism>
<dbReference type="SUPFAM" id="SSF48452">
    <property type="entry name" value="TPR-like"/>
    <property type="match status" value="2"/>
</dbReference>
<evidence type="ECO:0000256" key="1">
    <source>
        <dbReference type="ARBA" id="ARBA00022737"/>
    </source>
</evidence>
<dbReference type="PROSITE" id="PS50293">
    <property type="entry name" value="TPR_REGION"/>
    <property type="match status" value="1"/>
</dbReference>
<gene>
    <name evidence="4" type="ORF">EPJ70_04885</name>
</gene>
<comment type="caution">
    <text evidence="4">The sequence shown here is derived from an EMBL/GenBank/DDBJ whole genome shotgun (WGS) entry which is preliminary data.</text>
</comment>
<keyword evidence="2 3" id="KW-0802">TPR repeat</keyword>
<reference evidence="4 5" key="1">
    <citation type="journal article" date="1992" name="Lakartidningen">
        <title>[Penicillin V and not amoxicillin is the first choice preparation in acute otitis].</title>
        <authorList>
            <person name="Kamme C."/>
            <person name="Lundgren K."/>
            <person name="Prellner K."/>
        </authorList>
    </citation>
    <scope>NUCLEOTIDE SEQUENCE [LARGE SCALE GENOMIC DNA]</scope>
    <source>
        <strain evidence="4 5">PC3714II</strain>
    </source>
</reference>
<proteinExistence type="predicted"/>
<protein>
    <submittedName>
        <fullName evidence="4">DUF2971 domain-containing protein</fullName>
    </submittedName>
</protein>
<evidence type="ECO:0000256" key="3">
    <source>
        <dbReference type="PROSITE-ProRule" id="PRU00339"/>
    </source>
</evidence>
<evidence type="ECO:0000313" key="4">
    <source>
        <dbReference type="EMBL" id="TXJ45723.1"/>
    </source>
</evidence>
<dbReference type="Proteomes" id="UP000324574">
    <property type="component" value="Unassembled WGS sequence"/>
</dbReference>
<dbReference type="PANTHER" id="PTHR44858">
    <property type="entry name" value="TETRATRICOPEPTIDE REPEAT PROTEIN 6"/>
    <property type="match status" value="1"/>
</dbReference>
<dbReference type="Pfam" id="PF13181">
    <property type="entry name" value="TPR_8"/>
    <property type="match status" value="4"/>
</dbReference>
<sequence length="782" mass="93338">MYEELEKLIENFDNYYKAGNKKEILNAINEIINLCDNVSIDDRHINYLLDCLNKSIEIYTDNCKLYYKRAYYYDLIGYYEVALEDIDKVIELDKNNNLYFIFKSFCLYNLKKYEEALNILEPIAITEKNVCLYVKVALCKYNIGKYEDALNSFYKAMEIEPNNMQIYRFIECHYIYNNELKKLFDNKIIEILDKNIKLHPDNENIIFYKGIFLLNLSKYDDALKCFNDIKKLNLKNITYNEEYLEYISTAYEYNINCFNYGIVDSNGYVINKSFSENAFEYYKASKCLNKLIELDNTNIIAYLKKSFMLFYLEEYDEVLCCFNKIICLNNNNINISNIKCNNFILEGFKKSLLEHKHIKDILNNMIIFLMHNQKYEEAIKYCNKYLLLDEFEEGIYNSKGISLSDLGKEKEALECYNKAIEILNSKFLNKACRNTFLLNKISMDYLFSIFYNKGLTLQRLNDNAGALKIYEESIAYNKYEVKNYYNKAYLLEKDEKIEEAKEYYTKCKENINYTLDNNLNSPNTYKLFCYIYYLKSKINVDDYDNIVDKIITKDLLEKRSYFIKNNSLYNYTKINERTIYNIFNEKLWLSHSDAFNDPVDPVIKNFKDKKRYDYLLNTIKIGCLTTNNENTLMWSHYGDEHRGVCIEYDISNVVNDDTIILKVDYNKNIINYAPINCEEEIYNTEYLLNLFSMKSKEWKYEDEYRILHYNKNQNEHGVLISLPIKSICFGVKTSEDDKKLIYEIIKNKKGNQIKFQQAKFNDKKLFEIKADDLYSNNLEFII</sequence>
<evidence type="ECO:0000256" key="2">
    <source>
        <dbReference type="ARBA" id="ARBA00022803"/>
    </source>
</evidence>
<dbReference type="SMART" id="SM00028">
    <property type="entry name" value="TPR"/>
    <property type="match status" value="8"/>
</dbReference>
<dbReference type="InterPro" id="IPR011990">
    <property type="entry name" value="TPR-like_helical_dom_sf"/>
</dbReference>